<dbReference type="InterPro" id="IPR055259">
    <property type="entry name" value="YkvP/CgeB_Glyco_trans-like"/>
</dbReference>
<dbReference type="Pfam" id="PF13524">
    <property type="entry name" value="Glyco_trans_1_2"/>
    <property type="match status" value="1"/>
</dbReference>
<feature type="domain" description="Spore protein YkvP/CgeB glycosyl transferase-like" evidence="1">
    <location>
        <begin position="159"/>
        <end position="281"/>
    </location>
</feature>
<organism evidence="2">
    <name type="scientific">marine sediment metagenome</name>
    <dbReference type="NCBI Taxonomy" id="412755"/>
    <lineage>
        <taxon>unclassified sequences</taxon>
        <taxon>metagenomes</taxon>
        <taxon>ecological metagenomes</taxon>
    </lineage>
</organism>
<dbReference type="EMBL" id="BART01006453">
    <property type="protein sequence ID" value="GAG63850.1"/>
    <property type="molecule type" value="Genomic_DNA"/>
</dbReference>
<accession>X0Z3E3</accession>
<feature type="non-terminal residue" evidence="2">
    <location>
        <position position="1"/>
    </location>
</feature>
<reference evidence="2" key="1">
    <citation type="journal article" date="2014" name="Front. Microbiol.">
        <title>High frequency of phylogenetically diverse reductive dehalogenase-homologous genes in deep subseafloor sedimentary metagenomes.</title>
        <authorList>
            <person name="Kawai M."/>
            <person name="Futagami T."/>
            <person name="Toyoda A."/>
            <person name="Takaki Y."/>
            <person name="Nishi S."/>
            <person name="Hori S."/>
            <person name="Arai W."/>
            <person name="Tsubouchi T."/>
            <person name="Morono Y."/>
            <person name="Uchiyama I."/>
            <person name="Ito T."/>
            <person name="Fujiyama A."/>
            <person name="Inagaki F."/>
            <person name="Takami H."/>
        </authorList>
    </citation>
    <scope>NUCLEOTIDE SEQUENCE</scope>
    <source>
        <strain evidence="2">Expedition CK06-06</strain>
    </source>
</reference>
<proteinExistence type="predicted"/>
<name>X0Z3E3_9ZZZZ</name>
<comment type="caution">
    <text evidence="2">The sequence shown here is derived from an EMBL/GenBank/DDBJ whole genome shotgun (WGS) entry which is preliminary data.</text>
</comment>
<protein>
    <recommendedName>
        <fullName evidence="1">Spore protein YkvP/CgeB glycosyl transferase-like domain-containing protein</fullName>
    </recommendedName>
</protein>
<dbReference type="AlphaFoldDB" id="X0Z3E3"/>
<evidence type="ECO:0000259" key="1">
    <source>
        <dbReference type="Pfam" id="PF13524"/>
    </source>
</evidence>
<sequence length="291" mass="33764">QSGQDVKILHVAVFRSRSTNVWQAAGFESLGHTVIRYDYRALGRKYGRVRRDDHLIAVCRKERPDIILFSKCNLMDVRVVKECNKVGTTVLWYMDDPKPSCPNWDVELINKMKHCSYVFCSVKKCVEDAKEYCENTYRLQGGFDSAVHYPMSFPKKRNVTFIGTLRPEKRVFLEGWNFDTVIDVYGKDHSRIVSETRINLSFTHGGGTSNRLYKLLAAKGFVLTQPWEGMGEDFESGRDFVVFFTPQDLERKIRYYLAHQAERERIAAHGYETVKKYDNINYAKKILEAIA</sequence>
<dbReference type="SUPFAM" id="SSF53756">
    <property type="entry name" value="UDP-Glycosyltransferase/glycogen phosphorylase"/>
    <property type="match status" value="1"/>
</dbReference>
<evidence type="ECO:0000313" key="2">
    <source>
        <dbReference type="EMBL" id="GAG63850.1"/>
    </source>
</evidence>
<gene>
    <name evidence="2" type="ORF">S01H4_14722</name>
</gene>